<dbReference type="InterPro" id="IPR002110">
    <property type="entry name" value="Ankyrin_rpt"/>
</dbReference>
<sequence length="541" mass="60109">MQKAHQRATRVLISPELVSLISTFQDGVHEDMLPFLEHNIRRRNQLDLYPQYWETFDVKKFHDNMANTLHPRMGPWLAQHGVRRLPKLFGCLPFMHGLVLEYAAWSGNSTLLAWFSTNGGIGCTNPQRQYLYAIAANQNHLNTLEFLHASGYREVMDSDTIVRAIQPDHLSVVRFLLDHFVVSEMSEVFLEAAIKVGGLALVRYFADTMPATFKQNPWFVACAAKKGHADIVLALIALGFNGSDLTMDAAAQGGSMQLVQHLYDLGDYKCTTSAMNGAACNGHVEMVRWLHENEYEGCTDIAISGAAEYGQLDIVDYLRAEYPDAVNLKKLTRAAAWGAESGKWAALPYLLEHKLCTRVPVTTLTTAAGQGRVDMAQWLLANQTTFGFQIDCTTDTLDKAASNGHLAMLEWLHQNYPAVKCTTLAVRSAVENGHVEVVQWLLTHGYVTDLNASAQSMRQATALLSCPQNGIVKLGVDLCDAMSSAASLGHVKMIRWLLQSNTHVCACDILRRIETTGQDDLMAHVLRKKAHRCGKCIHKEI</sequence>
<dbReference type="AlphaFoldDB" id="A0A485LAP8"/>
<dbReference type="SMART" id="SM00248">
    <property type="entry name" value="ANK"/>
    <property type="match status" value="4"/>
</dbReference>
<evidence type="ECO:0000313" key="1">
    <source>
        <dbReference type="EMBL" id="KAF0690031.1"/>
    </source>
</evidence>
<dbReference type="PANTHER" id="PTHR46586:SF3">
    <property type="entry name" value="ANKYRIN REPEAT-CONTAINING PROTEIN"/>
    <property type="match status" value="1"/>
</dbReference>
<dbReference type="InterPro" id="IPR036770">
    <property type="entry name" value="Ankyrin_rpt-contain_sf"/>
</dbReference>
<dbReference type="InterPro" id="IPR052050">
    <property type="entry name" value="SecEffector_AnkRepeat"/>
</dbReference>
<protein>
    <submittedName>
        <fullName evidence="2">Aste57867_18540 protein</fullName>
    </submittedName>
</protein>
<dbReference type="SUPFAM" id="SSF140860">
    <property type="entry name" value="Pseudo ankyrin repeat-like"/>
    <property type="match status" value="1"/>
</dbReference>
<organism evidence="2 3">
    <name type="scientific">Aphanomyces stellatus</name>
    <dbReference type="NCBI Taxonomy" id="120398"/>
    <lineage>
        <taxon>Eukaryota</taxon>
        <taxon>Sar</taxon>
        <taxon>Stramenopiles</taxon>
        <taxon>Oomycota</taxon>
        <taxon>Saprolegniomycetes</taxon>
        <taxon>Saprolegniales</taxon>
        <taxon>Verrucalvaceae</taxon>
        <taxon>Aphanomyces</taxon>
    </lineage>
</organism>
<dbReference type="Gene3D" id="1.25.40.20">
    <property type="entry name" value="Ankyrin repeat-containing domain"/>
    <property type="match status" value="2"/>
</dbReference>
<dbReference type="EMBL" id="VJMH01006396">
    <property type="protein sequence ID" value="KAF0690031.1"/>
    <property type="molecule type" value="Genomic_DNA"/>
</dbReference>
<dbReference type="EMBL" id="CAADRA010006417">
    <property type="protein sequence ID" value="VFT95276.1"/>
    <property type="molecule type" value="Genomic_DNA"/>
</dbReference>
<reference evidence="2 3" key="1">
    <citation type="submission" date="2019-03" db="EMBL/GenBank/DDBJ databases">
        <authorList>
            <person name="Gaulin E."/>
            <person name="Dumas B."/>
        </authorList>
    </citation>
    <scope>NUCLEOTIDE SEQUENCE [LARGE SCALE GENOMIC DNA]</scope>
    <source>
        <strain evidence="2">CBS 568.67</strain>
    </source>
</reference>
<evidence type="ECO:0000313" key="2">
    <source>
        <dbReference type="EMBL" id="VFT95276.1"/>
    </source>
</evidence>
<name>A0A485LAP8_9STRA</name>
<dbReference type="Proteomes" id="UP000332933">
    <property type="component" value="Unassembled WGS sequence"/>
</dbReference>
<dbReference type="PANTHER" id="PTHR46586">
    <property type="entry name" value="ANKYRIN REPEAT-CONTAINING PROTEIN"/>
    <property type="match status" value="1"/>
</dbReference>
<evidence type="ECO:0000313" key="3">
    <source>
        <dbReference type="Proteomes" id="UP000332933"/>
    </source>
</evidence>
<accession>A0A485LAP8</accession>
<proteinExistence type="predicted"/>
<dbReference type="SUPFAM" id="SSF48403">
    <property type="entry name" value="Ankyrin repeat"/>
    <property type="match status" value="1"/>
</dbReference>
<dbReference type="Pfam" id="PF13637">
    <property type="entry name" value="Ank_4"/>
    <property type="match status" value="1"/>
</dbReference>
<reference evidence="1" key="2">
    <citation type="submission" date="2019-06" db="EMBL/GenBank/DDBJ databases">
        <title>Genomics analysis of Aphanomyces spp. identifies a new class of oomycete effector associated with host adaptation.</title>
        <authorList>
            <person name="Gaulin E."/>
        </authorList>
    </citation>
    <scope>NUCLEOTIDE SEQUENCE</scope>
    <source>
        <strain evidence="1">CBS 578.67</strain>
    </source>
</reference>
<keyword evidence="3" id="KW-1185">Reference proteome</keyword>
<gene>
    <name evidence="2" type="primary">Aste57867_18540</name>
    <name evidence="1" type="ORF">As57867_018478</name>
    <name evidence="2" type="ORF">ASTE57867_18540</name>
</gene>
<dbReference type="Pfam" id="PF12796">
    <property type="entry name" value="Ank_2"/>
    <property type="match status" value="1"/>
</dbReference>